<feature type="compositionally biased region" description="Acidic residues" evidence="1">
    <location>
        <begin position="344"/>
        <end position="370"/>
    </location>
</feature>
<evidence type="ECO:0008006" key="4">
    <source>
        <dbReference type="Google" id="ProtNLM"/>
    </source>
</evidence>
<sequence length="497" mass="58746">MNNQREQGQKGGKRLLVIGEELKIYKIFEDKIQLHDFPTCYDAIDIVKSVINLNPLRADIAQKIDIEWLERFCNYHKQFKLLRGHIVDKKRFWACTREMLASWYEKITKLRYDHQYKDRNIWNGDEVGMNLTPRRCNKPNTTLMFMVSYAGNALKSDIIINSKTVQEEFDELDSNLFRVIANQRGWQTGVTFENYMREVGIKDGHVSRMNQKPLDCGVNARLKQRMAQVFRYPTSGGAAAFRRNLIEALKTSVQQALDSENIKLKKENFQFPNKFTLVKIQTNISGEIVTSNAFQLKWFDFDDNKMQKLIAKIEKKRERLMKKQIKKNENKKIKPGRKRRQIIQDEDEISDETENENYDINYESEDDSLSGYDGSEDILGWDDFEPEFQQDIENIKQKDENDYEYLFPSQINEKEKETDNNTHYQKKENKTESDEIEDTVATRRERRSKTSIPIRYINDDLQIVAMKRKRNESNINNVNNDSQSRQNDNKIEKNDDS</sequence>
<protein>
    <recommendedName>
        <fullName evidence="4">DDE-1 domain-containing protein</fullName>
    </recommendedName>
</protein>
<name>A0A5J4UUX8_9EUKA</name>
<feature type="compositionally biased region" description="Basic and acidic residues" evidence="1">
    <location>
        <begin position="412"/>
        <end position="433"/>
    </location>
</feature>
<comment type="caution">
    <text evidence="2">The sequence shown here is derived from an EMBL/GenBank/DDBJ whole genome shotgun (WGS) entry which is preliminary data.</text>
</comment>
<feature type="region of interest" description="Disordered" evidence="1">
    <location>
        <begin position="410"/>
        <end position="453"/>
    </location>
</feature>
<evidence type="ECO:0000313" key="3">
    <source>
        <dbReference type="Proteomes" id="UP000324800"/>
    </source>
</evidence>
<feature type="region of interest" description="Disordered" evidence="1">
    <location>
        <begin position="324"/>
        <end position="370"/>
    </location>
</feature>
<proteinExistence type="predicted"/>
<evidence type="ECO:0000313" key="2">
    <source>
        <dbReference type="EMBL" id="KAA6374153.1"/>
    </source>
</evidence>
<feature type="region of interest" description="Disordered" evidence="1">
    <location>
        <begin position="468"/>
        <end position="497"/>
    </location>
</feature>
<dbReference type="AlphaFoldDB" id="A0A5J4UUX8"/>
<dbReference type="EMBL" id="SNRW01012187">
    <property type="protein sequence ID" value="KAA6374153.1"/>
    <property type="molecule type" value="Genomic_DNA"/>
</dbReference>
<dbReference type="Proteomes" id="UP000324800">
    <property type="component" value="Unassembled WGS sequence"/>
</dbReference>
<gene>
    <name evidence="2" type="ORF">EZS28_030320</name>
</gene>
<reference evidence="2 3" key="1">
    <citation type="submission" date="2019-03" db="EMBL/GenBank/DDBJ databases">
        <title>Single cell metagenomics reveals metabolic interactions within the superorganism composed of flagellate Streblomastix strix and complex community of Bacteroidetes bacteria on its surface.</title>
        <authorList>
            <person name="Treitli S.C."/>
            <person name="Kolisko M."/>
            <person name="Husnik F."/>
            <person name="Keeling P."/>
            <person name="Hampl V."/>
        </authorList>
    </citation>
    <scope>NUCLEOTIDE SEQUENCE [LARGE SCALE GENOMIC DNA]</scope>
    <source>
        <strain evidence="2">ST1C</strain>
    </source>
</reference>
<feature type="compositionally biased region" description="Basic and acidic residues" evidence="1">
    <location>
        <begin position="487"/>
        <end position="497"/>
    </location>
</feature>
<evidence type="ECO:0000256" key="1">
    <source>
        <dbReference type="SAM" id="MobiDB-lite"/>
    </source>
</evidence>
<organism evidence="2 3">
    <name type="scientific">Streblomastix strix</name>
    <dbReference type="NCBI Taxonomy" id="222440"/>
    <lineage>
        <taxon>Eukaryota</taxon>
        <taxon>Metamonada</taxon>
        <taxon>Preaxostyla</taxon>
        <taxon>Oxymonadida</taxon>
        <taxon>Streblomastigidae</taxon>
        <taxon>Streblomastix</taxon>
    </lineage>
</organism>
<accession>A0A5J4UUX8</accession>